<evidence type="ECO:0000313" key="1">
    <source>
        <dbReference type="EMBL" id="JAP78656.1"/>
    </source>
</evidence>
<evidence type="ECO:0008006" key="2">
    <source>
        <dbReference type="Google" id="ProtNLM"/>
    </source>
</evidence>
<protein>
    <recommendedName>
        <fullName evidence="2">Tick transposon</fullName>
    </recommendedName>
</protein>
<accession>A0A131YKR5</accession>
<dbReference type="AlphaFoldDB" id="A0A131YKR5"/>
<reference evidence="1" key="1">
    <citation type="journal article" date="2016" name="Ticks Tick Borne Dis.">
        <title>De novo assembly and annotation of the salivary gland transcriptome of Rhipicephalus appendiculatus male and female ticks during blood feeding.</title>
        <authorList>
            <person name="de Castro M.H."/>
            <person name="de Klerk D."/>
            <person name="Pienaar R."/>
            <person name="Latif A.A."/>
            <person name="Rees D.J."/>
            <person name="Mans B.J."/>
        </authorList>
    </citation>
    <scope>NUCLEOTIDE SEQUENCE</scope>
    <source>
        <tissue evidence="1">Salivary glands</tissue>
    </source>
</reference>
<name>A0A131YKR5_RHIAP</name>
<proteinExistence type="predicted"/>
<dbReference type="EMBL" id="GEDV01009901">
    <property type="protein sequence ID" value="JAP78656.1"/>
    <property type="molecule type" value="Transcribed_RNA"/>
</dbReference>
<sequence>MPVRTQERSHDTTNVNLPLHCHECQCTPKFNQCAVLYRHKNDKTRLMIEASYIDNSGSECMSQPSISFHKDKIKCLNSSPCVPD</sequence>
<organism evidence="1">
    <name type="scientific">Rhipicephalus appendiculatus</name>
    <name type="common">Brown ear tick</name>
    <dbReference type="NCBI Taxonomy" id="34631"/>
    <lineage>
        <taxon>Eukaryota</taxon>
        <taxon>Metazoa</taxon>
        <taxon>Ecdysozoa</taxon>
        <taxon>Arthropoda</taxon>
        <taxon>Chelicerata</taxon>
        <taxon>Arachnida</taxon>
        <taxon>Acari</taxon>
        <taxon>Parasitiformes</taxon>
        <taxon>Ixodida</taxon>
        <taxon>Ixodoidea</taxon>
        <taxon>Ixodidae</taxon>
        <taxon>Rhipicephalinae</taxon>
        <taxon>Rhipicephalus</taxon>
        <taxon>Rhipicephalus</taxon>
    </lineage>
</organism>